<gene>
    <name evidence="6" type="ORF">KSP40_PGU000468</name>
</gene>
<dbReference type="Proteomes" id="UP001412067">
    <property type="component" value="Unassembled WGS sequence"/>
</dbReference>
<evidence type="ECO:0000313" key="6">
    <source>
        <dbReference type="EMBL" id="KAK8950259.1"/>
    </source>
</evidence>
<evidence type="ECO:0000313" key="7">
    <source>
        <dbReference type="Proteomes" id="UP001412067"/>
    </source>
</evidence>
<keyword evidence="4" id="KW-0808">Transferase</keyword>
<sequence>MAVGLECLLSALGEIFAGIERGVAAGLAGVCRRRCSGRSLEWRGAVSTPCTCTVSLDGGGEEFNLATARRRILNNAGLHQLQPAQANPLSRGYSTTTRYTWKLYSERLMTLSGVYGFWKYVSNLDRRKTKRYLEMFYALKYRNLAQSGPIHSDGEVVVNGAK</sequence>
<dbReference type="InterPro" id="IPR012820">
    <property type="entry name" value="Sucrose_synthase_pln/cyn"/>
</dbReference>
<accession>A0ABR2LUX1</accession>
<dbReference type="PANTHER" id="PTHR45839">
    <property type="match status" value="1"/>
</dbReference>
<evidence type="ECO:0000256" key="3">
    <source>
        <dbReference type="ARBA" id="ARBA00022676"/>
    </source>
</evidence>
<evidence type="ECO:0000256" key="5">
    <source>
        <dbReference type="ARBA" id="ARBA00049030"/>
    </source>
</evidence>
<evidence type="ECO:0000256" key="1">
    <source>
        <dbReference type="ARBA" id="ARBA00005894"/>
    </source>
</evidence>
<dbReference type="PANTHER" id="PTHR45839:SF29">
    <property type="entry name" value="SUCROSE SYNTHASE 1"/>
    <property type="match status" value="1"/>
</dbReference>
<protein>
    <recommendedName>
        <fullName evidence="2">sucrose synthase</fullName>
        <ecNumber evidence="2">2.4.1.13</ecNumber>
    </recommendedName>
</protein>
<comment type="caution">
    <text evidence="6">The sequence shown here is derived from an EMBL/GenBank/DDBJ whole genome shotgun (WGS) entry which is preliminary data.</text>
</comment>
<reference evidence="6 7" key="1">
    <citation type="journal article" date="2022" name="Nat. Plants">
        <title>Genomes of leafy and leafless Platanthera orchids illuminate the evolution of mycoheterotrophy.</title>
        <authorList>
            <person name="Li M.H."/>
            <person name="Liu K.W."/>
            <person name="Li Z."/>
            <person name="Lu H.C."/>
            <person name="Ye Q.L."/>
            <person name="Zhang D."/>
            <person name="Wang J.Y."/>
            <person name="Li Y.F."/>
            <person name="Zhong Z.M."/>
            <person name="Liu X."/>
            <person name="Yu X."/>
            <person name="Liu D.K."/>
            <person name="Tu X.D."/>
            <person name="Liu B."/>
            <person name="Hao Y."/>
            <person name="Liao X.Y."/>
            <person name="Jiang Y.T."/>
            <person name="Sun W.H."/>
            <person name="Chen J."/>
            <person name="Chen Y.Q."/>
            <person name="Ai Y."/>
            <person name="Zhai J.W."/>
            <person name="Wu S.S."/>
            <person name="Zhou Z."/>
            <person name="Hsiao Y.Y."/>
            <person name="Wu W.L."/>
            <person name="Chen Y.Y."/>
            <person name="Lin Y.F."/>
            <person name="Hsu J.L."/>
            <person name="Li C.Y."/>
            <person name="Wang Z.W."/>
            <person name="Zhao X."/>
            <person name="Zhong W.Y."/>
            <person name="Ma X.K."/>
            <person name="Ma L."/>
            <person name="Huang J."/>
            <person name="Chen G.Z."/>
            <person name="Huang M.Z."/>
            <person name="Huang L."/>
            <person name="Peng D.H."/>
            <person name="Luo Y.B."/>
            <person name="Zou S.Q."/>
            <person name="Chen S.P."/>
            <person name="Lan S."/>
            <person name="Tsai W.C."/>
            <person name="Van de Peer Y."/>
            <person name="Liu Z.J."/>
        </authorList>
    </citation>
    <scope>NUCLEOTIDE SEQUENCE [LARGE SCALE GENOMIC DNA]</scope>
    <source>
        <strain evidence="6">Lor288</strain>
    </source>
</reference>
<dbReference type="EC" id="2.4.1.13" evidence="2"/>
<keyword evidence="3" id="KW-0328">Glycosyltransferase</keyword>
<dbReference type="EMBL" id="JBBWWR010000015">
    <property type="protein sequence ID" value="KAK8950259.1"/>
    <property type="molecule type" value="Genomic_DNA"/>
</dbReference>
<comment type="catalytic activity">
    <reaction evidence="5">
        <text>an NDP-alpha-D-glucose + D-fructose = a ribonucleoside 5'-diphosphate + sucrose + H(+)</text>
        <dbReference type="Rhea" id="RHEA:16241"/>
        <dbReference type="ChEBI" id="CHEBI:15378"/>
        <dbReference type="ChEBI" id="CHEBI:17992"/>
        <dbReference type="ChEBI" id="CHEBI:37721"/>
        <dbReference type="ChEBI" id="CHEBI:57930"/>
        <dbReference type="ChEBI" id="CHEBI:76533"/>
        <dbReference type="EC" id="2.4.1.13"/>
    </reaction>
</comment>
<evidence type="ECO:0000256" key="4">
    <source>
        <dbReference type="ARBA" id="ARBA00022679"/>
    </source>
</evidence>
<evidence type="ECO:0000256" key="2">
    <source>
        <dbReference type="ARBA" id="ARBA00012540"/>
    </source>
</evidence>
<name>A0ABR2LUX1_9ASPA</name>
<proteinExistence type="inferred from homology"/>
<comment type="similarity">
    <text evidence="1">Belongs to the glycosyltransferase 1 family. Plant sucrose synthase subfamily.</text>
</comment>
<organism evidence="6 7">
    <name type="scientific">Platanthera guangdongensis</name>
    <dbReference type="NCBI Taxonomy" id="2320717"/>
    <lineage>
        <taxon>Eukaryota</taxon>
        <taxon>Viridiplantae</taxon>
        <taxon>Streptophyta</taxon>
        <taxon>Embryophyta</taxon>
        <taxon>Tracheophyta</taxon>
        <taxon>Spermatophyta</taxon>
        <taxon>Magnoliopsida</taxon>
        <taxon>Liliopsida</taxon>
        <taxon>Asparagales</taxon>
        <taxon>Orchidaceae</taxon>
        <taxon>Orchidoideae</taxon>
        <taxon>Orchideae</taxon>
        <taxon>Orchidinae</taxon>
        <taxon>Platanthera</taxon>
    </lineage>
</organism>
<keyword evidence="7" id="KW-1185">Reference proteome</keyword>
<dbReference type="Gene3D" id="3.40.50.2000">
    <property type="entry name" value="Glycogen Phosphorylase B"/>
    <property type="match status" value="1"/>
</dbReference>